<dbReference type="AlphaFoldDB" id="A0A1H3M7X1"/>
<dbReference type="InterPro" id="IPR026444">
    <property type="entry name" value="Secre_tail"/>
</dbReference>
<proteinExistence type="predicted"/>
<accession>A0A1H3M7X1</accession>
<dbReference type="NCBIfam" id="TIGR04183">
    <property type="entry name" value="Por_Secre_tail"/>
    <property type="match status" value="1"/>
</dbReference>
<protein>
    <submittedName>
        <fullName evidence="3">Por secretion system C-terminal sorting domain-containing protein</fullName>
    </submittedName>
</protein>
<keyword evidence="4" id="KW-1185">Reference proteome</keyword>
<gene>
    <name evidence="3" type="ORF">SAMN04488069_11291</name>
</gene>
<dbReference type="Pfam" id="PF18962">
    <property type="entry name" value="Por_Secre_tail"/>
    <property type="match status" value="1"/>
</dbReference>
<feature type="domain" description="Secretion system C-terminal sorting" evidence="2">
    <location>
        <begin position="57"/>
        <end position="132"/>
    </location>
</feature>
<evidence type="ECO:0000256" key="1">
    <source>
        <dbReference type="SAM" id="SignalP"/>
    </source>
</evidence>
<dbReference type="STRING" id="651662.SAMN04488069_11291"/>
<dbReference type="RefSeq" id="WP_092742404.1">
    <property type="nucleotide sequence ID" value="NZ_FNOV01000012.1"/>
</dbReference>
<dbReference type="Proteomes" id="UP000199249">
    <property type="component" value="Unassembled WGS sequence"/>
</dbReference>
<evidence type="ECO:0000313" key="3">
    <source>
        <dbReference type="EMBL" id="SDY72812.1"/>
    </source>
</evidence>
<reference evidence="4" key="1">
    <citation type="submission" date="2016-10" db="EMBL/GenBank/DDBJ databases">
        <authorList>
            <person name="Varghese N."/>
            <person name="Submissions S."/>
        </authorList>
    </citation>
    <scope>NUCLEOTIDE SEQUENCE [LARGE SCALE GENOMIC DNA]</scope>
    <source>
        <strain evidence="4">CGMCC 1.8975</strain>
    </source>
</reference>
<keyword evidence="1" id="KW-0732">Signal</keyword>
<name>A0A1H3M7X1_9BACT</name>
<dbReference type="EMBL" id="FNOV01000012">
    <property type="protein sequence ID" value="SDY72812.1"/>
    <property type="molecule type" value="Genomic_DNA"/>
</dbReference>
<feature type="chain" id="PRO_5011748015" evidence="1">
    <location>
        <begin position="33"/>
        <end position="135"/>
    </location>
</feature>
<evidence type="ECO:0000313" key="4">
    <source>
        <dbReference type="Proteomes" id="UP000199249"/>
    </source>
</evidence>
<organism evidence="3 4">
    <name type="scientific">Hymenobacter psychrophilus</name>
    <dbReference type="NCBI Taxonomy" id="651662"/>
    <lineage>
        <taxon>Bacteria</taxon>
        <taxon>Pseudomonadati</taxon>
        <taxon>Bacteroidota</taxon>
        <taxon>Cytophagia</taxon>
        <taxon>Cytophagales</taxon>
        <taxon>Hymenobacteraceae</taxon>
        <taxon>Hymenobacter</taxon>
    </lineage>
</organism>
<sequence length="135" mass="14789">MKFTPRFFTFLLLILWQLPLLAAASYAPPALAKSQNPAAGVPTLAARMLTPTFSLAPNPAHGLVTLSMSQFAVGTEYRLRLSNIIGREVRTVALRPEAADRGMALNLADLPSGMYFYSLLQNEKVVSTKRLVLQN</sequence>
<dbReference type="OrthoDB" id="9816167at2"/>
<feature type="signal peptide" evidence="1">
    <location>
        <begin position="1"/>
        <end position="32"/>
    </location>
</feature>
<evidence type="ECO:0000259" key="2">
    <source>
        <dbReference type="Pfam" id="PF18962"/>
    </source>
</evidence>